<dbReference type="EMBL" id="VJMJ01000130">
    <property type="protein sequence ID" value="KAF0732600.1"/>
    <property type="molecule type" value="Genomic_DNA"/>
</dbReference>
<evidence type="ECO:0000313" key="6">
    <source>
        <dbReference type="Proteomes" id="UP000481153"/>
    </source>
</evidence>
<feature type="region of interest" description="Disordered" evidence="3">
    <location>
        <begin position="69"/>
        <end position="88"/>
    </location>
</feature>
<feature type="domain" description="Mediator complex subunit 15 KIX" evidence="4">
    <location>
        <begin position="180"/>
        <end position="248"/>
    </location>
</feature>
<evidence type="ECO:0000256" key="1">
    <source>
        <dbReference type="ARBA" id="ARBA00004123"/>
    </source>
</evidence>
<dbReference type="InterPro" id="IPR036546">
    <property type="entry name" value="MED15_KIX"/>
</dbReference>
<keyword evidence="2" id="KW-0539">Nucleus</keyword>
<dbReference type="InterPro" id="IPR036529">
    <property type="entry name" value="KIX_dom_sf"/>
</dbReference>
<feature type="compositionally biased region" description="Gly residues" evidence="3">
    <location>
        <begin position="624"/>
        <end position="633"/>
    </location>
</feature>
<proteinExistence type="predicted"/>
<reference evidence="5 6" key="1">
    <citation type="submission" date="2019-07" db="EMBL/GenBank/DDBJ databases">
        <title>Genomics analysis of Aphanomyces spp. identifies a new class of oomycete effector associated with host adaptation.</title>
        <authorList>
            <person name="Gaulin E."/>
        </authorList>
    </citation>
    <scope>NUCLEOTIDE SEQUENCE [LARGE SCALE GENOMIC DNA]</scope>
    <source>
        <strain evidence="5 6">ATCC 201684</strain>
    </source>
</reference>
<dbReference type="Proteomes" id="UP000481153">
    <property type="component" value="Unassembled WGS sequence"/>
</dbReference>
<accession>A0A6G0WYE1</accession>
<dbReference type="Pfam" id="PF16987">
    <property type="entry name" value="KIX_2"/>
    <property type="match status" value="1"/>
</dbReference>
<evidence type="ECO:0000313" key="5">
    <source>
        <dbReference type="EMBL" id="KAF0732600.1"/>
    </source>
</evidence>
<feature type="region of interest" description="Disordered" evidence="3">
    <location>
        <begin position="624"/>
        <end position="676"/>
    </location>
</feature>
<feature type="compositionally biased region" description="Low complexity" evidence="3">
    <location>
        <begin position="580"/>
        <end position="593"/>
    </location>
</feature>
<feature type="compositionally biased region" description="Polar residues" evidence="3">
    <location>
        <begin position="499"/>
        <end position="509"/>
    </location>
</feature>
<dbReference type="GO" id="GO:0003712">
    <property type="term" value="F:transcription coregulator activity"/>
    <property type="evidence" value="ECO:0007669"/>
    <property type="project" value="InterPro"/>
</dbReference>
<feature type="compositionally biased region" description="Polar residues" evidence="3">
    <location>
        <begin position="377"/>
        <end position="389"/>
    </location>
</feature>
<dbReference type="Gene3D" id="1.10.246.20">
    <property type="entry name" value="Coactivator CBP, KIX domain"/>
    <property type="match status" value="1"/>
</dbReference>
<comment type="subcellular location">
    <subcellularLocation>
        <location evidence="1">Nucleus</location>
    </subcellularLocation>
</comment>
<sequence>MNGMNLNQMGGMGMNMGSMNMGNMNPSMSHHPSMTGMMNQSGMGGQHQQHMSSMNNMNSMMGMAMGMNGSNPPNGSNPNGSMNPSSMNMGMGHNPMSHMSHQHSGQPHNPHMMGMNSMHSMSHQMGSMGNMPMGGNPMAGMHSMGGPMNPSAMGSQSSYAPSNVGYMPPSNNGQSIAQMEWRAQFTRDHRSNLIAKMYNEMVRVSTEPAGIALWINVAWFELKLYKECQTQEEYINKILKRLQQLKTQGGDMPNPSHTVGMVGGGGQHMPGMQNPNSSNGFMYGGGANQPPNLSINTNTAPGGGPGGFPPNNPNATPKQGNKPGSTTNKTGPPPNGAGAPGAPGNKPNGPNVPGNNNPNAGMMSRGQPHMQGPNGSGPPQVSSQNSPETIINTMAPNNPAEYWRQHGMIKAKFMNDVSTVHNAFKKYVDHMKDQNESEQKQKLTYLLGYVQLCASILEEDQATHPPRTIEELEKVNKYVVRIVHPYLKKLKAEKDRRTSSGNNTPQGHNNVMGFEMGGSNPAAGGRPGHGQPPSAGQGGQANMFQSMMQSSVPKPQPPMMMEDYGMGSGQMNMGQYQYPGGNSSSNGNGNGNPHMNMGFNMGNSYNMGSSDSNMMSNDMLSSMQGGGGGGGGNSNDMNFLDMDGSSFGMGDHGNSGQGSSNDDGDGGDLMNMVEAL</sequence>
<dbReference type="GO" id="GO:0006355">
    <property type="term" value="P:regulation of DNA-templated transcription"/>
    <property type="evidence" value="ECO:0007669"/>
    <property type="project" value="InterPro"/>
</dbReference>
<feature type="region of interest" description="Disordered" evidence="3">
    <location>
        <begin position="491"/>
        <end position="593"/>
    </location>
</feature>
<dbReference type="AlphaFoldDB" id="A0A6G0WYE1"/>
<evidence type="ECO:0000256" key="2">
    <source>
        <dbReference type="ARBA" id="ARBA00023242"/>
    </source>
</evidence>
<name>A0A6G0WYE1_9STRA</name>
<feature type="compositionally biased region" description="Polar residues" evidence="3">
    <location>
        <begin position="542"/>
        <end position="553"/>
    </location>
</feature>
<protein>
    <recommendedName>
        <fullName evidence="4">Mediator complex subunit 15 KIX domain-containing protein</fullName>
    </recommendedName>
</protein>
<comment type="caution">
    <text evidence="5">The sequence shown here is derived from an EMBL/GenBank/DDBJ whole genome shotgun (WGS) entry which is preliminary data.</text>
</comment>
<feature type="compositionally biased region" description="Low complexity" evidence="3">
    <location>
        <begin position="313"/>
        <end position="361"/>
    </location>
</feature>
<evidence type="ECO:0000256" key="3">
    <source>
        <dbReference type="SAM" id="MobiDB-lite"/>
    </source>
</evidence>
<gene>
    <name evidence="5" type="ORF">Ae201684_010308</name>
</gene>
<feature type="region of interest" description="Disordered" evidence="3">
    <location>
        <begin position="262"/>
        <end position="389"/>
    </location>
</feature>
<dbReference type="VEuPathDB" id="FungiDB:AeMF1_004487"/>
<dbReference type="GO" id="GO:0005634">
    <property type="term" value="C:nucleus"/>
    <property type="evidence" value="ECO:0007669"/>
    <property type="project" value="UniProtKB-SubCell"/>
</dbReference>
<evidence type="ECO:0000259" key="4">
    <source>
        <dbReference type="Pfam" id="PF16987"/>
    </source>
</evidence>
<keyword evidence="6" id="KW-1185">Reference proteome</keyword>
<organism evidence="5 6">
    <name type="scientific">Aphanomyces euteiches</name>
    <dbReference type="NCBI Taxonomy" id="100861"/>
    <lineage>
        <taxon>Eukaryota</taxon>
        <taxon>Sar</taxon>
        <taxon>Stramenopiles</taxon>
        <taxon>Oomycota</taxon>
        <taxon>Saprolegniomycetes</taxon>
        <taxon>Saprolegniales</taxon>
        <taxon>Verrucalvaceae</taxon>
        <taxon>Aphanomyces</taxon>
    </lineage>
</organism>